<dbReference type="InterPro" id="IPR036388">
    <property type="entry name" value="WH-like_DNA-bd_sf"/>
</dbReference>
<dbReference type="GO" id="GO:0006351">
    <property type="term" value="P:DNA-templated transcription"/>
    <property type="evidence" value="ECO:0007669"/>
    <property type="project" value="TreeGrafter"/>
</dbReference>
<name>A0A7U4P927_9BURK</name>
<dbReference type="PANTHER" id="PTHR30537">
    <property type="entry name" value="HTH-TYPE TRANSCRIPTIONAL REGULATOR"/>
    <property type="match status" value="1"/>
</dbReference>
<dbReference type="Gene3D" id="3.40.190.290">
    <property type="match status" value="1"/>
</dbReference>
<comment type="similarity">
    <text evidence="1">Belongs to the LysR transcriptional regulatory family.</text>
</comment>
<reference evidence="5 6" key="1">
    <citation type="submission" date="2020-12" db="EMBL/GenBank/DDBJ databases">
        <title>FDA dAtabase for Regulatory Grade micrObial Sequences (FDA-ARGOS): Supporting development and validation of Infectious Disease Dx tests.</title>
        <authorList>
            <person name="Nelson B."/>
            <person name="Plummer A."/>
            <person name="Tallon L."/>
            <person name="Sadzewicz L."/>
            <person name="Zhao X."/>
            <person name="Boylan J."/>
            <person name="Ott S."/>
            <person name="Bowen H."/>
            <person name="Vavikolanu K."/>
            <person name="Mehta A."/>
            <person name="Aluvathingal J."/>
            <person name="Nadendla S."/>
            <person name="Myers T."/>
            <person name="Yan Y."/>
            <person name="Sichtig H."/>
        </authorList>
    </citation>
    <scope>NUCLEOTIDE SEQUENCE [LARGE SCALE GENOMIC DNA]</scope>
    <source>
        <strain evidence="5 6">FDAARGOS_899</strain>
    </source>
</reference>
<dbReference type="Pfam" id="PF00126">
    <property type="entry name" value="HTH_1"/>
    <property type="match status" value="1"/>
</dbReference>
<dbReference type="InterPro" id="IPR000847">
    <property type="entry name" value="LysR_HTH_N"/>
</dbReference>
<evidence type="ECO:0000256" key="4">
    <source>
        <dbReference type="ARBA" id="ARBA00023163"/>
    </source>
</evidence>
<dbReference type="PROSITE" id="PS50931">
    <property type="entry name" value="HTH_LYSR"/>
    <property type="match status" value="1"/>
</dbReference>
<protein>
    <submittedName>
        <fullName evidence="5">LysR family transcriptional regulator</fullName>
    </submittedName>
</protein>
<evidence type="ECO:0000256" key="2">
    <source>
        <dbReference type="ARBA" id="ARBA00023015"/>
    </source>
</evidence>
<dbReference type="InterPro" id="IPR005119">
    <property type="entry name" value="LysR_subst-bd"/>
</dbReference>
<dbReference type="Proteomes" id="UP000594943">
    <property type="component" value="Chromosome 2"/>
</dbReference>
<evidence type="ECO:0000256" key="3">
    <source>
        <dbReference type="ARBA" id="ARBA00023125"/>
    </source>
</evidence>
<dbReference type="SUPFAM" id="SSF53850">
    <property type="entry name" value="Periplasmic binding protein-like II"/>
    <property type="match status" value="1"/>
</dbReference>
<evidence type="ECO:0000313" key="6">
    <source>
        <dbReference type="Proteomes" id="UP000594943"/>
    </source>
</evidence>
<dbReference type="GO" id="GO:0003700">
    <property type="term" value="F:DNA-binding transcription factor activity"/>
    <property type="evidence" value="ECO:0007669"/>
    <property type="project" value="InterPro"/>
</dbReference>
<dbReference type="Pfam" id="PF03466">
    <property type="entry name" value="LysR_substrate"/>
    <property type="match status" value="1"/>
</dbReference>
<keyword evidence="3" id="KW-0238">DNA-binding</keyword>
<keyword evidence="4" id="KW-0804">Transcription</keyword>
<dbReference type="RefSeq" id="WP_009915687.1">
    <property type="nucleotide sequence ID" value="NZ_CP013382.1"/>
</dbReference>
<dbReference type="InterPro" id="IPR058163">
    <property type="entry name" value="LysR-type_TF_proteobact-type"/>
</dbReference>
<sequence length="289" mass="32331">MNWDDVRIFLAVHRSVTLTGAAQQLGIDQTTVGRRLGGLEGALGSRLFLRTTEGFVLTRSGEQVLETAREMERLAVSFERRSEGADERIEGDVRVTTTDTLAIDFVIPAIERLQTRHPGIRVLLSTTPRLLDLSRREADIAIRTERPELQGLIVRRLGSWEVGLYASRSYVARRGEPRPGGEFSGHDLAVYQPGVTKRQHDTFVGESRARGRVVAELDSSLMLSAFVRAGLALGELPTYMAQRYPELVRIWPARRRSSPYEAWMVLHADLARTARVRVVVDALAGQFNL</sequence>
<dbReference type="Gene3D" id="1.10.10.10">
    <property type="entry name" value="Winged helix-like DNA-binding domain superfamily/Winged helix DNA-binding domain"/>
    <property type="match status" value="1"/>
</dbReference>
<dbReference type="SUPFAM" id="SSF46785">
    <property type="entry name" value="Winged helix' DNA-binding domain"/>
    <property type="match status" value="1"/>
</dbReference>
<dbReference type="AlphaFoldDB" id="A0A7U4P927"/>
<dbReference type="GO" id="GO:0043565">
    <property type="term" value="F:sequence-specific DNA binding"/>
    <property type="evidence" value="ECO:0007669"/>
    <property type="project" value="TreeGrafter"/>
</dbReference>
<evidence type="ECO:0000256" key="1">
    <source>
        <dbReference type="ARBA" id="ARBA00009437"/>
    </source>
</evidence>
<evidence type="ECO:0000313" key="5">
    <source>
        <dbReference type="EMBL" id="QPS46642.1"/>
    </source>
</evidence>
<dbReference type="EMBL" id="CP065687">
    <property type="protein sequence ID" value="QPS46642.1"/>
    <property type="molecule type" value="Genomic_DNA"/>
</dbReference>
<organism evidence="5 6">
    <name type="scientific">Burkholderia humptydooensis</name>
    <dbReference type="NCBI Taxonomy" id="430531"/>
    <lineage>
        <taxon>Bacteria</taxon>
        <taxon>Pseudomonadati</taxon>
        <taxon>Pseudomonadota</taxon>
        <taxon>Betaproteobacteria</taxon>
        <taxon>Burkholderiales</taxon>
        <taxon>Burkholderiaceae</taxon>
        <taxon>Burkholderia</taxon>
        <taxon>pseudomallei group</taxon>
    </lineage>
</organism>
<dbReference type="InterPro" id="IPR036390">
    <property type="entry name" value="WH_DNA-bd_sf"/>
</dbReference>
<gene>
    <name evidence="5" type="ORF">I6G56_31855</name>
</gene>
<dbReference type="PANTHER" id="PTHR30537:SF3">
    <property type="entry name" value="TRANSCRIPTIONAL REGULATORY PROTEIN"/>
    <property type="match status" value="1"/>
</dbReference>
<accession>A0A7U4P927</accession>
<accession>A0A7T2U6P0</accession>
<keyword evidence="2" id="KW-0805">Transcription regulation</keyword>
<dbReference type="KEGG" id="bhg:I6G56_31855"/>
<proteinExistence type="inferred from homology"/>